<reference evidence="1 2" key="1">
    <citation type="submission" date="2018-09" db="EMBL/GenBank/DDBJ databases">
        <authorList>
            <person name="Zhu H."/>
        </authorList>
    </citation>
    <scope>NUCLEOTIDE SEQUENCE [LARGE SCALE GENOMIC DNA]</scope>
    <source>
        <strain evidence="1 2">K2S05-167</strain>
    </source>
</reference>
<dbReference type="Proteomes" id="UP000286287">
    <property type="component" value="Unassembled WGS sequence"/>
</dbReference>
<evidence type="ECO:0000313" key="2">
    <source>
        <dbReference type="Proteomes" id="UP000286287"/>
    </source>
</evidence>
<proteinExistence type="predicted"/>
<accession>A0A418V5E1</accession>
<dbReference type="EMBL" id="QYUJ01000014">
    <property type="protein sequence ID" value="RJF71323.1"/>
    <property type="molecule type" value="Genomic_DNA"/>
</dbReference>
<keyword evidence="2" id="KW-1185">Reference proteome</keyword>
<dbReference type="AlphaFoldDB" id="A0A418V5E1"/>
<comment type="caution">
    <text evidence="1">The sequence shown here is derived from an EMBL/GenBank/DDBJ whole genome shotgun (WGS) entry which is preliminary data.</text>
</comment>
<name>A0A418V5E1_9DEIO</name>
<sequence length="161" mass="18187">MTTGEMDIKSIFTYLDAMFHLNSLIVDSLTSAGLFDESLVSYHRPTLSHIIYADGSRAMSYIGAAIVSLSNRKVKLEFDSIVNDGGVMSIEFSIHLLLLEYQEWVDLKSVPHVSLSGMHSWDELLNKIRLEASKFSQELIQNSKDNGFESWVETLASEYEE</sequence>
<protein>
    <submittedName>
        <fullName evidence="1">Uncharacterized protein</fullName>
    </submittedName>
</protein>
<organism evidence="1 2">
    <name type="scientific">Deinococcus cavernae</name>
    <dbReference type="NCBI Taxonomy" id="2320857"/>
    <lineage>
        <taxon>Bacteria</taxon>
        <taxon>Thermotogati</taxon>
        <taxon>Deinococcota</taxon>
        <taxon>Deinococci</taxon>
        <taxon>Deinococcales</taxon>
        <taxon>Deinococcaceae</taxon>
        <taxon>Deinococcus</taxon>
    </lineage>
</organism>
<evidence type="ECO:0000313" key="1">
    <source>
        <dbReference type="EMBL" id="RJF71323.1"/>
    </source>
</evidence>
<dbReference type="RefSeq" id="WP_119762383.1">
    <property type="nucleotide sequence ID" value="NZ_QYUJ01000014.1"/>
</dbReference>
<gene>
    <name evidence="1" type="ORF">D3875_06780</name>
</gene>